<dbReference type="GeneID" id="110981648"/>
<accession>A0A8B7YP73</accession>
<dbReference type="Pfam" id="PF16977">
    <property type="entry name" value="ApeC"/>
    <property type="match status" value="2"/>
</dbReference>
<keyword evidence="2" id="KW-1185">Reference proteome</keyword>
<dbReference type="PANTHER" id="PTHR19324:SF33">
    <property type="entry name" value="MUCIN-5AC"/>
    <property type="match status" value="1"/>
</dbReference>
<name>A0A8B7YP73_ACAPL</name>
<dbReference type="KEGG" id="aplc:110981648"/>
<evidence type="ECO:0000259" key="1">
    <source>
        <dbReference type="Pfam" id="PF16977"/>
    </source>
</evidence>
<dbReference type="PANTHER" id="PTHR19324">
    <property type="entry name" value="PERFORIN-LIKE PROTEIN 1"/>
    <property type="match status" value="1"/>
</dbReference>
<dbReference type="InterPro" id="IPR031569">
    <property type="entry name" value="ApeC"/>
</dbReference>
<gene>
    <name evidence="3" type="primary">LOC110981648</name>
</gene>
<sequence length="165" mass="19241">FAGRRWAVGSYGLPMPATGCPTGVGFTWETGFRFQDTENRGSNNERSPNIYNDIHLMAHQRNDMAPFQYNHNTGQYNHDTVIHYCCMTTEDIYKPINLPADRPFYLFAFTDQCQPVQGMEDTLEWFKRDNEDGSNSRNNLVGHHPYYETASGINNHKHYYCYRDH</sequence>
<dbReference type="RefSeq" id="XP_022095074.1">
    <property type="nucleotide sequence ID" value="XM_022239382.1"/>
</dbReference>
<feature type="non-terminal residue" evidence="3">
    <location>
        <position position="1"/>
    </location>
</feature>
<feature type="domain" description="Apextrin C-terminal" evidence="1">
    <location>
        <begin position="73"/>
        <end position="162"/>
    </location>
</feature>
<protein>
    <submittedName>
        <fullName evidence="3">Uncharacterized protein LOC110981648</fullName>
    </submittedName>
</protein>
<evidence type="ECO:0000313" key="2">
    <source>
        <dbReference type="Proteomes" id="UP000694845"/>
    </source>
</evidence>
<dbReference type="AlphaFoldDB" id="A0A8B7YP73"/>
<evidence type="ECO:0000313" key="3">
    <source>
        <dbReference type="RefSeq" id="XP_022095074.1"/>
    </source>
</evidence>
<organism evidence="2 3">
    <name type="scientific">Acanthaster planci</name>
    <name type="common">Crown-of-thorns starfish</name>
    <dbReference type="NCBI Taxonomy" id="133434"/>
    <lineage>
        <taxon>Eukaryota</taxon>
        <taxon>Metazoa</taxon>
        <taxon>Echinodermata</taxon>
        <taxon>Eleutherozoa</taxon>
        <taxon>Asterozoa</taxon>
        <taxon>Asteroidea</taxon>
        <taxon>Valvatacea</taxon>
        <taxon>Valvatida</taxon>
        <taxon>Acanthasteridae</taxon>
        <taxon>Acanthaster</taxon>
    </lineage>
</organism>
<dbReference type="OMA" id="NERSPNI"/>
<proteinExistence type="predicted"/>
<feature type="domain" description="Apextrin C-terminal" evidence="1">
    <location>
        <begin position="6"/>
        <end position="50"/>
    </location>
</feature>
<dbReference type="OrthoDB" id="5954510at2759"/>
<reference evidence="3" key="1">
    <citation type="submission" date="2025-08" db="UniProtKB">
        <authorList>
            <consortium name="RefSeq"/>
        </authorList>
    </citation>
    <scope>IDENTIFICATION</scope>
</reference>
<dbReference type="Proteomes" id="UP000694845">
    <property type="component" value="Unplaced"/>
</dbReference>